<dbReference type="EMBL" id="CP015641">
    <property type="protein sequence ID" value="ANF26184.1"/>
    <property type="molecule type" value="Genomic_DNA"/>
</dbReference>
<sequence length="154" mass="17064">MGVRVQQSPFDPGAELNALHAANLGIGAVTGFVGYVRDFNEGRDVAGMFLEHAPGMTEKALQKIIDEAAGRWPLLRLEILHRVGRLEPGEPIVFVGAASAHREAAFDGCRFVMDYLKTRAPFWKKEDTPEGTRWVEGRCSDRDAADRWQQGPTD</sequence>
<name>A0A172WRR9_STUST</name>
<dbReference type="SUPFAM" id="SSF54690">
    <property type="entry name" value="Molybdopterin synthase subunit MoaE"/>
    <property type="match status" value="1"/>
</dbReference>
<reference evidence="14 15" key="1">
    <citation type="submission" date="2016-05" db="EMBL/GenBank/DDBJ databases">
        <title>Genome sequence of Pseudomonas stutzeri 273 and identification of the exopolysaccharide biosynthesis locus.</title>
        <authorList>
            <person name="Wu S."/>
            <person name="Sun C."/>
        </authorList>
    </citation>
    <scope>NUCLEOTIDE SEQUENCE [LARGE SCALE GENOMIC DNA]</scope>
    <source>
        <strain evidence="14 15">273</strain>
    </source>
</reference>
<evidence type="ECO:0000256" key="10">
    <source>
        <dbReference type="ARBA" id="ARBA00030781"/>
    </source>
</evidence>
<comment type="catalytic activity">
    <reaction evidence="12">
        <text>2 [molybdopterin-synthase sulfur-carrier protein]-C-terminal-Gly-aminoethanethioate + cyclic pyranopterin phosphate + H2O = molybdopterin + 2 [molybdopterin-synthase sulfur-carrier protein]-C-terminal Gly-Gly + 2 H(+)</text>
        <dbReference type="Rhea" id="RHEA:26333"/>
        <dbReference type="Rhea" id="RHEA-COMP:12202"/>
        <dbReference type="Rhea" id="RHEA-COMP:19907"/>
        <dbReference type="ChEBI" id="CHEBI:15377"/>
        <dbReference type="ChEBI" id="CHEBI:15378"/>
        <dbReference type="ChEBI" id="CHEBI:58698"/>
        <dbReference type="ChEBI" id="CHEBI:59648"/>
        <dbReference type="ChEBI" id="CHEBI:90778"/>
        <dbReference type="ChEBI" id="CHEBI:232372"/>
        <dbReference type="EC" id="2.8.1.12"/>
    </reaction>
</comment>
<evidence type="ECO:0000256" key="11">
    <source>
        <dbReference type="ARBA" id="ARBA00032474"/>
    </source>
</evidence>
<evidence type="ECO:0000256" key="13">
    <source>
        <dbReference type="SAM" id="MobiDB-lite"/>
    </source>
</evidence>
<dbReference type="OrthoDB" id="9803224at2"/>
<evidence type="ECO:0000256" key="5">
    <source>
        <dbReference type="ARBA" id="ARBA00022679"/>
    </source>
</evidence>
<evidence type="ECO:0000256" key="7">
    <source>
        <dbReference type="ARBA" id="ARBA00026066"/>
    </source>
</evidence>
<dbReference type="PANTHER" id="PTHR23404">
    <property type="entry name" value="MOLYBDOPTERIN SYNTHASE RELATED"/>
    <property type="match status" value="1"/>
</dbReference>
<evidence type="ECO:0000256" key="9">
    <source>
        <dbReference type="ARBA" id="ARBA00030407"/>
    </source>
</evidence>
<feature type="compositionally biased region" description="Basic and acidic residues" evidence="13">
    <location>
        <begin position="132"/>
        <end position="146"/>
    </location>
</feature>
<accession>A0A172WRR9</accession>
<comment type="subunit">
    <text evidence="7">Heterotetramer of 2 MoaD subunits and 2 MoaE subunits. Also stable as homodimer. The enzyme changes between these two forms during catalysis.</text>
</comment>
<proteinExistence type="inferred from homology"/>
<keyword evidence="6" id="KW-0501">Molybdenum cofactor biosynthesis</keyword>
<dbReference type="EC" id="2.8.1.12" evidence="3"/>
<protein>
    <recommendedName>
        <fullName evidence="4">Molybdopterin synthase catalytic subunit</fullName>
        <ecNumber evidence="3">2.8.1.12</ecNumber>
    </recommendedName>
    <alternativeName>
        <fullName evidence="10">MPT synthase subunit 2</fullName>
    </alternativeName>
    <alternativeName>
        <fullName evidence="8">Molybdenum cofactor biosynthesis protein E</fullName>
    </alternativeName>
    <alternativeName>
        <fullName evidence="9">Molybdopterin-converting factor large subunit</fullName>
    </alternativeName>
    <alternativeName>
        <fullName evidence="11">Molybdopterin-converting factor subunit 2</fullName>
    </alternativeName>
</protein>
<gene>
    <name evidence="14" type="ORF">PS273GM_13990</name>
</gene>
<evidence type="ECO:0000256" key="4">
    <source>
        <dbReference type="ARBA" id="ARBA00013858"/>
    </source>
</evidence>
<dbReference type="RefSeq" id="WP_064481701.1">
    <property type="nucleotide sequence ID" value="NZ_CP015641.1"/>
</dbReference>
<dbReference type="Pfam" id="PF02391">
    <property type="entry name" value="MoaE"/>
    <property type="match status" value="1"/>
</dbReference>
<dbReference type="eggNOG" id="COG0314">
    <property type="taxonomic scope" value="Bacteria"/>
</dbReference>
<dbReference type="InterPro" id="IPR036563">
    <property type="entry name" value="MoaE_sf"/>
</dbReference>
<evidence type="ECO:0000313" key="15">
    <source>
        <dbReference type="Proteomes" id="UP000077787"/>
    </source>
</evidence>
<dbReference type="GO" id="GO:0030366">
    <property type="term" value="F:molybdopterin synthase activity"/>
    <property type="evidence" value="ECO:0007669"/>
    <property type="project" value="UniProtKB-EC"/>
</dbReference>
<dbReference type="NCBIfam" id="NF007959">
    <property type="entry name" value="PRK10678.1"/>
    <property type="match status" value="1"/>
</dbReference>
<dbReference type="UniPathway" id="UPA00344"/>
<comment type="pathway">
    <text evidence="1">Cofactor biosynthesis; molybdopterin biosynthesis.</text>
</comment>
<keyword evidence="5" id="KW-0808">Transferase</keyword>
<feature type="region of interest" description="Disordered" evidence="13">
    <location>
        <begin position="132"/>
        <end position="154"/>
    </location>
</feature>
<evidence type="ECO:0000256" key="12">
    <source>
        <dbReference type="ARBA" id="ARBA00049878"/>
    </source>
</evidence>
<dbReference type="CDD" id="cd00756">
    <property type="entry name" value="MoaE"/>
    <property type="match status" value="1"/>
</dbReference>
<organism evidence="14 15">
    <name type="scientific">Stutzerimonas stutzeri</name>
    <name type="common">Pseudomonas stutzeri</name>
    <dbReference type="NCBI Taxonomy" id="316"/>
    <lineage>
        <taxon>Bacteria</taxon>
        <taxon>Pseudomonadati</taxon>
        <taxon>Pseudomonadota</taxon>
        <taxon>Gammaproteobacteria</taxon>
        <taxon>Pseudomonadales</taxon>
        <taxon>Pseudomonadaceae</taxon>
        <taxon>Stutzerimonas</taxon>
    </lineage>
</organism>
<evidence type="ECO:0000313" key="14">
    <source>
        <dbReference type="EMBL" id="ANF26184.1"/>
    </source>
</evidence>
<evidence type="ECO:0000256" key="8">
    <source>
        <dbReference type="ARBA" id="ARBA00029745"/>
    </source>
</evidence>
<dbReference type="Gene3D" id="3.90.1170.40">
    <property type="entry name" value="Molybdopterin biosynthesis MoaE subunit"/>
    <property type="match status" value="1"/>
</dbReference>
<evidence type="ECO:0000256" key="1">
    <source>
        <dbReference type="ARBA" id="ARBA00005046"/>
    </source>
</evidence>
<evidence type="ECO:0000256" key="6">
    <source>
        <dbReference type="ARBA" id="ARBA00023150"/>
    </source>
</evidence>
<dbReference type="Proteomes" id="UP000077787">
    <property type="component" value="Chromosome"/>
</dbReference>
<dbReference type="GO" id="GO:0006777">
    <property type="term" value="P:Mo-molybdopterin cofactor biosynthetic process"/>
    <property type="evidence" value="ECO:0007669"/>
    <property type="project" value="UniProtKB-KW"/>
</dbReference>
<evidence type="ECO:0000256" key="3">
    <source>
        <dbReference type="ARBA" id="ARBA00011950"/>
    </source>
</evidence>
<dbReference type="AlphaFoldDB" id="A0A172WRR9"/>
<dbReference type="InterPro" id="IPR003448">
    <property type="entry name" value="Mopterin_biosynth_MoaE"/>
</dbReference>
<dbReference type="FunFam" id="3.90.1170.40:FF:000001">
    <property type="entry name" value="Molybdopterin synthase catalytic subunit MoaE"/>
    <property type="match status" value="1"/>
</dbReference>
<comment type="similarity">
    <text evidence="2">Belongs to the MoaE family.</text>
</comment>
<evidence type="ECO:0000256" key="2">
    <source>
        <dbReference type="ARBA" id="ARBA00005426"/>
    </source>
</evidence>